<sequence>MFTTRPMWIRAIEGANGQGSAPAEQDGETQEETAGGQEQGKATAEAKDPNGRGSKQAVLADLARERQTAGT</sequence>
<dbReference type="Proteomes" id="UP000006465">
    <property type="component" value="Chromosome"/>
</dbReference>
<gene>
    <name evidence="2" type="ORF">CP258_08605</name>
</gene>
<proteinExistence type="predicted"/>
<feature type="compositionally biased region" description="Basic and acidic residues" evidence="1">
    <location>
        <begin position="62"/>
        <end position="71"/>
    </location>
</feature>
<evidence type="ECO:0000313" key="3">
    <source>
        <dbReference type="Proteomes" id="UP000006465"/>
    </source>
</evidence>
<dbReference type="EMBL" id="CP003540">
    <property type="protein sequence ID" value="AJF93896.1"/>
    <property type="molecule type" value="Genomic_DNA"/>
</dbReference>
<dbReference type="RefSeq" id="WP_032802533.1">
    <property type="nucleotide sequence ID" value="NC_017945.3"/>
</dbReference>
<dbReference type="KEGG" id="coe:CP258_08605"/>
<evidence type="ECO:0000313" key="2">
    <source>
        <dbReference type="EMBL" id="AJF93896.1"/>
    </source>
</evidence>
<reference evidence="2 3" key="1">
    <citation type="journal article" date="2013" name="J. Biotechnol.">
        <title>Genome sequence of Corynebacterium pseudotuberculosis biovar equi strain 258 and prediction of antigenic targets to improve biotechnological vaccine production.</title>
        <authorList>
            <person name="Soares S.C."/>
            <person name="Trost E."/>
            <person name="Ramos R.T."/>
            <person name="Carneiro A.R."/>
            <person name="Santos A.R."/>
            <person name="Pinto A.C."/>
            <person name="Barbosa E."/>
            <person name="Aburjaile F."/>
            <person name="Ali A."/>
            <person name="Diniz C.A."/>
            <person name="Hassan S.S."/>
            <person name="Fiaux K."/>
            <person name="Guimaraes L.C."/>
            <person name="Bakhtiar S.M."/>
            <person name="Pereira U."/>
            <person name="Almeida S.S."/>
            <person name="Abreu V.A."/>
            <person name="Rocha F.S."/>
            <person name="Dorella F.A."/>
            <person name="Miyoshi A."/>
            <person name="Silva A."/>
            <person name="Azevedo V."/>
            <person name="Tauch A."/>
        </authorList>
    </citation>
    <scope>NUCLEOTIDE SEQUENCE [LARGE SCALE GENOMIC DNA]</scope>
    <source>
        <strain evidence="2 3">258</strain>
    </source>
</reference>
<protein>
    <submittedName>
        <fullName evidence="2">Uncharacterized protein</fullName>
    </submittedName>
</protein>
<dbReference type="AlphaFoldDB" id="A0AAU8S7S0"/>
<organism evidence="2 3">
    <name type="scientific">Corynebacterium pseudotuberculosis 258</name>
    <dbReference type="NCBI Taxonomy" id="1168865"/>
    <lineage>
        <taxon>Bacteria</taxon>
        <taxon>Bacillati</taxon>
        <taxon>Actinomycetota</taxon>
        <taxon>Actinomycetes</taxon>
        <taxon>Mycobacteriales</taxon>
        <taxon>Corynebacteriaceae</taxon>
        <taxon>Corynebacterium</taxon>
    </lineage>
</organism>
<evidence type="ECO:0000256" key="1">
    <source>
        <dbReference type="SAM" id="MobiDB-lite"/>
    </source>
</evidence>
<feature type="region of interest" description="Disordered" evidence="1">
    <location>
        <begin position="13"/>
        <end position="71"/>
    </location>
</feature>
<accession>A0AAU8S7S0</accession>
<name>A0AAU8S7S0_CORPS</name>